<dbReference type="Proteomes" id="UP001301140">
    <property type="component" value="Unassembled WGS sequence"/>
</dbReference>
<evidence type="ECO:0000256" key="1">
    <source>
        <dbReference type="ARBA" id="ARBA00004141"/>
    </source>
</evidence>
<sequence>MKMSMPSRPPAIRSVALAVMPGLFVFLWSTGFIGAKLGLPYAPPLTFLTLRFFLVLALLLPVALLTRAPWPRSAAEIGHYAVAGLLLHVGYLGGVYIAIGLGVEAGLSALIVSIQPLLVAALAGLLLGERVSRRAWIGLALGLAGVGLVVQGKLGAGIGDVAGIAACLVALAAITGGTIYQKRFCAGMDLRTGNLFQFLAAAVVAGLAALLFEDLEVQWTGEFVFALGWLVLVLSLGAFSLLYLLIRRGAANRVASLFFLVPPCTALIAWPLFGETLGPVELAGMALVVVGVALVNLPGGALRR</sequence>
<keyword evidence="4 6" id="KW-1133">Transmembrane helix</keyword>
<protein>
    <submittedName>
        <fullName evidence="8">DMT family transporter</fullName>
    </submittedName>
</protein>
<evidence type="ECO:0000256" key="2">
    <source>
        <dbReference type="ARBA" id="ARBA00007362"/>
    </source>
</evidence>
<feature type="domain" description="EamA" evidence="7">
    <location>
        <begin position="163"/>
        <end position="296"/>
    </location>
</feature>
<feature type="domain" description="EamA" evidence="7">
    <location>
        <begin position="24"/>
        <end position="150"/>
    </location>
</feature>
<evidence type="ECO:0000313" key="9">
    <source>
        <dbReference type="Proteomes" id="UP001301140"/>
    </source>
</evidence>
<feature type="transmembrane region" description="Helical" evidence="6">
    <location>
        <begin position="45"/>
        <end position="65"/>
    </location>
</feature>
<feature type="transmembrane region" description="Helical" evidence="6">
    <location>
        <begin position="105"/>
        <end position="128"/>
    </location>
</feature>
<keyword evidence="5 6" id="KW-0472">Membrane</keyword>
<evidence type="ECO:0000256" key="5">
    <source>
        <dbReference type="ARBA" id="ARBA00023136"/>
    </source>
</evidence>
<feature type="transmembrane region" description="Helical" evidence="6">
    <location>
        <begin position="282"/>
        <end position="302"/>
    </location>
</feature>
<feature type="transmembrane region" description="Helical" evidence="6">
    <location>
        <begin position="77"/>
        <end position="99"/>
    </location>
</feature>
<reference evidence="8 9" key="1">
    <citation type="submission" date="2023-03" db="EMBL/GenBank/DDBJ databases">
        <title>YIM 152171 draft genome.</title>
        <authorList>
            <person name="Yang Z."/>
        </authorList>
    </citation>
    <scope>NUCLEOTIDE SEQUENCE [LARGE SCALE GENOMIC DNA]</scope>
    <source>
        <strain evidence="8 9">YIM 152171</strain>
    </source>
</reference>
<feature type="transmembrane region" description="Helical" evidence="6">
    <location>
        <begin position="192"/>
        <end position="212"/>
    </location>
</feature>
<dbReference type="PANTHER" id="PTHR32322:SF2">
    <property type="entry name" value="EAMA DOMAIN-CONTAINING PROTEIN"/>
    <property type="match status" value="1"/>
</dbReference>
<comment type="subcellular location">
    <subcellularLocation>
        <location evidence="1">Membrane</location>
        <topology evidence="1">Multi-pass membrane protein</topology>
    </subcellularLocation>
</comment>
<dbReference type="GO" id="GO:0016020">
    <property type="term" value="C:membrane"/>
    <property type="evidence" value="ECO:0007669"/>
    <property type="project" value="UniProtKB-SubCell"/>
</dbReference>
<feature type="transmembrane region" description="Helical" evidence="6">
    <location>
        <begin position="161"/>
        <end position="180"/>
    </location>
</feature>
<comment type="caution">
    <text evidence="8">The sequence shown here is derived from an EMBL/GenBank/DDBJ whole genome shotgun (WGS) entry which is preliminary data.</text>
</comment>
<dbReference type="InterPro" id="IPR050638">
    <property type="entry name" value="AA-Vitamin_Transporters"/>
</dbReference>
<evidence type="ECO:0000313" key="8">
    <source>
        <dbReference type="EMBL" id="MDF1585033.1"/>
    </source>
</evidence>
<name>A0AAP3UXB6_9PROT</name>
<dbReference type="PANTHER" id="PTHR32322">
    <property type="entry name" value="INNER MEMBRANE TRANSPORTER"/>
    <property type="match status" value="1"/>
</dbReference>
<dbReference type="Pfam" id="PF00892">
    <property type="entry name" value="EamA"/>
    <property type="match status" value="2"/>
</dbReference>
<dbReference type="AlphaFoldDB" id="A0AAP3UXB6"/>
<proteinExistence type="inferred from homology"/>
<feature type="transmembrane region" description="Helical" evidence="6">
    <location>
        <begin position="135"/>
        <end position="155"/>
    </location>
</feature>
<dbReference type="Gene3D" id="1.10.3730.20">
    <property type="match status" value="1"/>
</dbReference>
<dbReference type="InterPro" id="IPR000620">
    <property type="entry name" value="EamA_dom"/>
</dbReference>
<dbReference type="SUPFAM" id="SSF103481">
    <property type="entry name" value="Multidrug resistance efflux transporter EmrE"/>
    <property type="match status" value="2"/>
</dbReference>
<feature type="transmembrane region" description="Helical" evidence="6">
    <location>
        <begin position="224"/>
        <end position="246"/>
    </location>
</feature>
<keyword evidence="9" id="KW-1185">Reference proteome</keyword>
<evidence type="ECO:0000256" key="6">
    <source>
        <dbReference type="SAM" id="Phobius"/>
    </source>
</evidence>
<gene>
    <name evidence="8" type="ORF">PZ740_01380</name>
</gene>
<comment type="similarity">
    <text evidence="2">Belongs to the EamA transporter family.</text>
</comment>
<evidence type="ECO:0000256" key="3">
    <source>
        <dbReference type="ARBA" id="ARBA00022692"/>
    </source>
</evidence>
<feature type="transmembrane region" description="Helical" evidence="6">
    <location>
        <begin position="12"/>
        <end position="33"/>
    </location>
</feature>
<accession>A0AAP3UXB6</accession>
<keyword evidence="3 6" id="KW-0812">Transmembrane</keyword>
<organism evidence="8 9">
    <name type="scientific">Marinimicrococcus flavescens</name>
    <dbReference type="NCBI Taxonomy" id="3031815"/>
    <lineage>
        <taxon>Bacteria</taxon>
        <taxon>Pseudomonadati</taxon>
        <taxon>Pseudomonadota</taxon>
        <taxon>Alphaproteobacteria</taxon>
        <taxon>Geminicoccales</taxon>
        <taxon>Geminicoccaceae</taxon>
        <taxon>Marinimicrococcus</taxon>
    </lineage>
</organism>
<dbReference type="EMBL" id="JARGEQ010000008">
    <property type="protein sequence ID" value="MDF1585033.1"/>
    <property type="molecule type" value="Genomic_DNA"/>
</dbReference>
<feature type="transmembrane region" description="Helical" evidence="6">
    <location>
        <begin position="253"/>
        <end position="270"/>
    </location>
</feature>
<dbReference type="InterPro" id="IPR037185">
    <property type="entry name" value="EmrE-like"/>
</dbReference>
<evidence type="ECO:0000256" key="4">
    <source>
        <dbReference type="ARBA" id="ARBA00022989"/>
    </source>
</evidence>
<evidence type="ECO:0000259" key="7">
    <source>
        <dbReference type="Pfam" id="PF00892"/>
    </source>
</evidence>